<feature type="transmembrane region" description="Helical" evidence="1">
    <location>
        <begin position="294"/>
        <end position="314"/>
    </location>
</feature>
<evidence type="ECO:0000256" key="1">
    <source>
        <dbReference type="SAM" id="Phobius"/>
    </source>
</evidence>
<accession>A0A7C4KZ67</accession>
<dbReference type="AlphaFoldDB" id="A0A7C4KZ67"/>
<dbReference type="EMBL" id="DSXR01000053">
    <property type="protein sequence ID" value="HGS87082.1"/>
    <property type="molecule type" value="Genomic_DNA"/>
</dbReference>
<organism evidence="2">
    <name type="scientific">Bellilinea caldifistulae</name>
    <dbReference type="NCBI Taxonomy" id="360411"/>
    <lineage>
        <taxon>Bacteria</taxon>
        <taxon>Bacillati</taxon>
        <taxon>Chloroflexota</taxon>
        <taxon>Anaerolineae</taxon>
        <taxon>Anaerolineales</taxon>
        <taxon>Anaerolineaceae</taxon>
        <taxon>Bellilinea</taxon>
    </lineage>
</organism>
<reference evidence="2" key="1">
    <citation type="journal article" date="2020" name="mSystems">
        <title>Genome- and Community-Level Interaction Insights into Carbon Utilization and Element Cycling Functions of Hydrothermarchaeota in Hydrothermal Sediment.</title>
        <authorList>
            <person name="Zhou Z."/>
            <person name="Liu Y."/>
            <person name="Xu W."/>
            <person name="Pan J."/>
            <person name="Luo Z.H."/>
            <person name="Li M."/>
        </authorList>
    </citation>
    <scope>NUCLEOTIDE SEQUENCE [LARGE SCALE GENOMIC DNA]</scope>
    <source>
        <strain evidence="2">SpSt-556</strain>
    </source>
</reference>
<keyword evidence="1" id="KW-0472">Membrane</keyword>
<gene>
    <name evidence="2" type="ORF">ENT17_05625</name>
</gene>
<evidence type="ECO:0000313" key="2">
    <source>
        <dbReference type="EMBL" id="HGS87082.1"/>
    </source>
</evidence>
<feature type="transmembrane region" description="Helical" evidence="1">
    <location>
        <begin position="266"/>
        <end position="282"/>
    </location>
</feature>
<proteinExistence type="predicted"/>
<feature type="transmembrane region" description="Helical" evidence="1">
    <location>
        <begin position="89"/>
        <end position="106"/>
    </location>
</feature>
<evidence type="ECO:0008006" key="3">
    <source>
        <dbReference type="Google" id="ProtNLM"/>
    </source>
</evidence>
<keyword evidence="1" id="KW-1133">Transmembrane helix</keyword>
<feature type="transmembrane region" description="Helical" evidence="1">
    <location>
        <begin position="118"/>
        <end position="137"/>
    </location>
</feature>
<feature type="transmembrane region" description="Helical" evidence="1">
    <location>
        <begin position="207"/>
        <end position="231"/>
    </location>
</feature>
<name>A0A7C4KZ67_9CHLR</name>
<comment type="caution">
    <text evidence="2">The sequence shown here is derived from an EMBL/GenBank/DDBJ whole genome shotgun (WGS) entry which is preliminary data.</text>
</comment>
<sequence length="531" mass="58409">MKKINLLALLPLFLYILLSIALLTQALNHTGGQPGYPVDDAFIHMAIARHFVQDGRWSVDLSPFTSATSSPLWTLLLAAAFHLFGVRDWAALLLSLLSGAAALLLAQRLLAKSGRRMIRLTLVVLILIFTPLPVLGLTGMEHALHSLLTAAVLWTGSLVLAENSPSSSLRWGLPVLCALLPVTRYEGLFLLFWLIAGLLFQRRWRDALAAGLASASLMTVYGLISVANGWAFFPNSVLVKSQINLFSVTGLTQFLTQGVYNLLDSPALLGLIIAVWLAFALAESGGLTSPPLRWRVALFSGMFALHLQLARTGWFFRYEAYLIFAGALILMELTALLLKRLESERRLRFTPAVAAALGVALLLLLPIAYRAGNALSAYPLAVRNIHEQQVQMARFVSRFYNGQTIVANDIGAISYYANIELVDVVGLANLETGRWWREGSWSTAKVDRLAREQAASLAVLFPEWFDLYPQPPDWVEVGRWRIADNIVCTSDTVAFYALSPAQADEIAQNLRAFSSELPQTVQQQLNAPTAP</sequence>
<feature type="transmembrane region" description="Helical" evidence="1">
    <location>
        <begin position="173"/>
        <end position="195"/>
    </location>
</feature>
<keyword evidence="1" id="KW-0812">Transmembrane</keyword>
<feature type="transmembrane region" description="Helical" evidence="1">
    <location>
        <begin position="350"/>
        <end position="369"/>
    </location>
</feature>
<feature type="transmembrane region" description="Helical" evidence="1">
    <location>
        <begin position="320"/>
        <end position="338"/>
    </location>
</feature>
<protein>
    <recommendedName>
        <fullName evidence="3">Glycosyltransferase RgtA/B/C/D-like domain-containing protein</fullName>
    </recommendedName>
</protein>